<keyword evidence="6 7" id="KW-0472">Membrane</keyword>
<dbReference type="InterPro" id="IPR050833">
    <property type="entry name" value="Poly_Biosynth_Transport"/>
</dbReference>
<evidence type="ECO:0000256" key="3">
    <source>
        <dbReference type="ARBA" id="ARBA00022475"/>
    </source>
</evidence>
<feature type="transmembrane region" description="Helical" evidence="7">
    <location>
        <begin position="279"/>
        <end position="296"/>
    </location>
</feature>
<keyword evidence="5 7" id="KW-1133">Transmembrane helix</keyword>
<comment type="caution">
    <text evidence="8">The sequence shown here is derived from an EMBL/GenBank/DDBJ whole genome shotgun (WGS) entry which is preliminary data.</text>
</comment>
<dbReference type="PANTHER" id="PTHR30250">
    <property type="entry name" value="PST FAMILY PREDICTED COLANIC ACID TRANSPORTER"/>
    <property type="match status" value="1"/>
</dbReference>
<feature type="transmembrane region" description="Helical" evidence="7">
    <location>
        <begin position="161"/>
        <end position="183"/>
    </location>
</feature>
<dbReference type="EMBL" id="ABEXCJ040000005">
    <property type="protein sequence ID" value="ELR5218345.1"/>
    <property type="molecule type" value="Genomic_DNA"/>
</dbReference>
<evidence type="ECO:0000256" key="1">
    <source>
        <dbReference type="ARBA" id="ARBA00004651"/>
    </source>
</evidence>
<evidence type="ECO:0000256" key="4">
    <source>
        <dbReference type="ARBA" id="ARBA00022692"/>
    </source>
</evidence>
<dbReference type="AlphaFoldDB" id="A0AAD2ZNQ8"/>
<comment type="subcellular location">
    <subcellularLocation>
        <location evidence="1">Cell membrane</location>
        <topology evidence="1">Multi-pass membrane protein</topology>
    </subcellularLocation>
</comment>
<evidence type="ECO:0000256" key="5">
    <source>
        <dbReference type="ARBA" id="ARBA00022989"/>
    </source>
</evidence>
<feature type="transmembrane region" description="Helical" evidence="7">
    <location>
        <begin position="402"/>
        <end position="420"/>
    </location>
</feature>
<accession>A0AAD2ZNQ8</accession>
<evidence type="ECO:0000313" key="8">
    <source>
        <dbReference type="EMBL" id="ELR5218345.1"/>
    </source>
</evidence>
<keyword evidence="3" id="KW-1003">Cell membrane</keyword>
<dbReference type="EMBL" id="ABEXCJ050000005">
    <property type="protein sequence ID" value="EMR4590532.1"/>
    <property type="molecule type" value="Genomic_DNA"/>
</dbReference>
<feature type="transmembrane region" description="Helical" evidence="7">
    <location>
        <begin position="71"/>
        <end position="90"/>
    </location>
</feature>
<comment type="similarity">
    <text evidence="2">Belongs to the polysaccharide synthase family.</text>
</comment>
<proteinExistence type="inferred from homology"/>
<feature type="transmembrane region" description="Helical" evidence="7">
    <location>
        <begin position="12"/>
        <end position="29"/>
    </location>
</feature>
<feature type="transmembrane region" description="Helical" evidence="7">
    <location>
        <begin position="432"/>
        <end position="452"/>
    </location>
</feature>
<dbReference type="CDD" id="cd13127">
    <property type="entry name" value="MATE_tuaB_like"/>
    <property type="match status" value="1"/>
</dbReference>
<protein>
    <submittedName>
        <fullName evidence="8">Lipopolysaccharide biosynthesis protein</fullName>
    </submittedName>
</protein>
<dbReference type="GO" id="GO:0005886">
    <property type="term" value="C:plasma membrane"/>
    <property type="evidence" value="ECO:0007669"/>
    <property type="project" value="UniProtKB-SubCell"/>
</dbReference>
<evidence type="ECO:0000256" key="7">
    <source>
        <dbReference type="SAM" id="Phobius"/>
    </source>
</evidence>
<reference evidence="8" key="1">
    <citation type="submission" date="2023-10" db="EMBL/GenBank/DDBJ databases">
        <authorList>
            <consortium name="Clinical and Environmental Microbiology Branch: Whole genome sequencing antimicrobial resistance pathogens in the healthcare setting"/>
        </authorList>
    </citation>
    <scope>NUCLEOTIDE SEQUENCE</scope>
    <source>
        <strain evidence="8">2020QW-00022</strain>
    </source>
</reference>
<feature type="transmembrane region" description="Helical" evidence="7">
    <location>
        <begin position="139"/>
        <end position="155"/>
    </location>
</feature>
<evidence type="ECO:0000256" key="6">
    <source>
        <dbReference type="ARBA" id="ARBA00023136"/>
    </source>
</evidence>
<gene>
    <name evidence="9" type="ORF">M0K77_002870</name>
    <name evidence="8" type="ORF">M0K77_RS14350</name>
</gene>
<feature type="transmembrane region" description="Helical" evidence="7">
    <location>
        <begin position="110"/>
        <end position="127"/>
    </location>
</feature>
<organism evidence="8">
    <name type="scientific">Providencia rettgeri</name>
    <dbReference type="NCBI Taxonomy" id="587"/>
    <lineage>
        <taxon>Bacteria</taxon>
        <taxon>Pseudomonadati</taxon>
        <taxon>Pseudomonadota</taxon>
        <taxon>Gammaproteobacteria</taxon>
        <taxon>Enterobacterales</taxon>
        <taxon>Morganellaceae</taxon>
        <taxon>Providencia</taxon>
    </lineage>
</organism>
<feature type="transmembrane region" description="Helical" evidence="7">
    <location>
        <begin position="35"/>
        <end position="59"/>
    </location>
</feature>
<name>A0AAD2ZNQ8_PRORE</name>
<dbReference type="PANTHER" id="PTHR30250:SF10">
    <property type="entry name" value="LIPOPOLYSACCHARIDE BIOSYNTHESIS PROTEIN WZXC"/>
    <property type="match status" value="1"/>
</dbReference>
<evidence type="ECO:0000256" key="2">
    <source>
        <dbReference type="ARBA" id="ARBA00007430"/>
    </source>
</evidence>
<keyword evidence="4 7" id="KW-0812">Transmembrane</keyword>
<dbReference type="Pfam" id="PF13440">
    <property type="entry name" value="Polysacc_synt_3"/>
    <property type="match status" value="1"/>
</dbReference>
<evidence type="ECO:0000313" key="9">
    <source>
        <dbReference type="EMBL" id="EMR4590532.1"/>
    </source>
</evidence>
<sequence length="466" mass="52225">MNFVWISLEKFGTIFIKIIGTVIFARILTPSDFGVFSMTIVIVSISSVLVDAGIVGALIRKPNICDSDYSTAFILNFAIAIFLYLVLFSISNELEQFYDYPGLSDVFKVTSLVLLIRSTSLVSIAILNIKEKFKCQANIYLISSASSVIISIFLAKIGFGYWALVAQLIIEALISSVLFNLKVKFIPRLKFDRSSMRYFLSFGLNLTIASLIQSIYENLPNIIIGRLYTSKELGYYSQANKLNFLYVSTTRTIIDKATFPSLSKKISIKDEFKIKSQSTIGIFGLLSFFISIILVISSKDIITILLGKSWEESSSYFSLLVIASCWMINESISRTVLKSLGLAKLILKLELIKRISGIITLIFLSYISVELMLTGYIILAIISKLINEAVLLKLKIIELKYILVKNSIYSAASLISLIIYESFEKHLESTPITNVFLSIAICTFVFGIVFIVDKKNYVTYIKAIKA</sequence>
<feature type="transmembrane region" description="Helical" evidence="7">
    <location>
        <begin position="357"/>
        <end position="382"/>
    </location>
</feature>